<evidence type="ECO:0000256" key="1">
    <source>
        <dbReference type="RuleBase" id="RU410713"/>
    </source>
</evidence>
<dbReference type="GO" id="GO:0045116">
    <property type="term" value="P:protein neddylation"/>
    <property type="evidence" value="ECO:0000318"/>
    <property type="project" value="GO_Central"/>
</dbReference>
<dbReference type="Gene3D" id="1.10.238.200">
    <property type="entry name" value="Cullin, PONY binding domain"/>
    <property type="match status" value="1"/>
</dbReference>
<dbReference type="AlphaFoldDB" id="A0A251SUL1"/>
<dbReference type="PROSITE" id="PS51229">
    <property type="entry name" value="DCUN1"/>
    <property type="match status" value="1"/>
</dbReference>
<evidence type="ECO:0000313" key="5">
    <source>
        <dbReference type="Proteomes" id="UP000215914"/>
    </source>
</evidence>
<dbReference type="OMA" id="PANWEDN"/>
<evidence type="ECO:0000313" key="3">
    <source>
        <dbReference type="EMBL" id="KAF5754989.1"/>
    </source>
</evidence>
<evidence type="ECO:0000259" key="2">
    <source>
        <dbReference type="PROSITE" id="PS51229"/>
    </source>
</evidence>
<dbReference type="OrthoDB" id="286637at2759"/>
<dbReference type="GO" id="GO:0000151">
    <property type="term" value="C:ubiquitin ligase complex"/>
    <property type="evidence" value="ECO:0000318"/>
    <property type="project" value="GO_Central"/>
</dbReference>
<dbReference type="EMBL" id="CM007902">
    <property type="protein sequence ID" value="OTG01231.1"/>
    <property type="molecule type" value="Genomic_DNA"/>
</dbReference>
<proteinExistence type="predicted"/>
<sequence length="306" mass="35532">MDPSDRLDIFQIYRRYCEVTSEALRYGGDGYRPVNESKKAKFYRDALSNLLQFVESRVVDKRMPILEEIPMLMSRLDLMADSFEFTRFYNFVFFISRENGQRSITVSRAIMAWKLVLSGRFRLLNQWCSFVEKNQRHNISEDTWRQVLAFSRCVHENLEGYDPEGAWPVLVDEFVEHMYRVNGSEDARNFCCSCSDSETQPSDDSLPGLRIFPGVKRKYGDDLQHQESTNVNTIIMHSKRRHTDLDNNLANWEGCLASNPTYNCCETVKHNNQCAVEGSLSKGIAELFSSLSSLQFDRETRVPYTL</sequence>
<name>A0A251SUL1_HELAN</name>
<dbReference type="InParanoid" id="A0A251SUL1"/>
<feature type="domain" description="DCUN1" evidence="2">
    <location>
        <begin position="1"/>
        <end position="179"/>
    </location>
</feature>
<comment type="function">
    <text evidence="1">Neddylation of cullins play an essential role in the regulation of SCF-type complexes activity.</text>
</comment>
<dbReference type="Pfam" id="PF03556">
    <property type="entry name" value="Cullin_binding"/>
    <property type="match status" value="1"/>
</dbReference>
<dbReference type="InterPro" id="IPR005176">
    <property type="entry name" value="PONY_dom"/>
</dbReference>
<dbReference type="GO" id="GO:0032182">
    <property type="term" value="F:ubiquitin-like protein binding"/>
    <property type="evidence" value="ECO:0000318"/>
    <property type="project" value="GO_Central"/>
</dbReference>
<dbReference type="Gramene" id="mRNA:HanXRQr2_Chr17g0797491">
    <property type="protein sequence ID" value="mRNA:HanXRQr2_Chr17g0797491"/>
    <property type="gene ID" value="HanXRQr2_Chr17g0797491"/>
</dbReference>
<dbReference type="STRING" id="4232.A0A251SUL1"/>
<dbReference type="FunFam" id="1.10.238.200:FF:000006">
    <property type="entry name" value="Defective in cullin neddylation protein"/>
    <property type="match status" value="1"/>
</dbReference>
<gene>
    <name evidence="4" type="ORF">HannXRQ_Chr13g0399841</name>
    <name evidence="3" type="ORF">HanXRQr2_Chr17g0797491</name>
</gene>
<organism evidence="4 5">
    <name type="scientific">Helianthus annuus</name>
    <name type="common">Common sunflower</name>
    <dbReference type="NCBI Taxonomy" id="4232"/>
    <lineage>
        <taxon>Eukaryota</taxon>
        <taxon>Viridiplantae</taxon>
        <taxon>Streptophyta</taxon>
        <taxon>Embryophyta</taxon>
        <taxon>Tracheophyta</taxon>
        <taxon>Spermatophyta</taxon>
        <taxon>Magnoliopsida</taxon>
        <taxon>eudicotyledons</taxon>
        <taxon>Gunneridae</taxon>
        <taxon>Pentapetalae</taxon>
        <taxon>asterids</taxon>
        <taxon>campanulids</taxon>
        <taxon>Asterales</taxon>
        <taxon>Asteraceae</taxon>
        <taxon>Asteroideae</taxon>
        <taxon>Heliantheae alliance</taxon>
        <taxon>Heliantheae</taxon>
        <taxon>Helianthus</taxon>
    </lineage>
</organism>
<dbReference type="PANTHER" id="PTHR12281:SF31">
    <property type="entry name" value="DCN1-LIKE PROTEIN 3"/>
    <property type="match status" value="1"/>
</dbReference>
<accession>A0A251SUL1</accession>
<keyword evidence="5" id="KW-1185">Reference proteome</keyword>
<reference evidence="3" key="3">
    <citation type="submission" date="2020-06" db="EMBL/GenBank/DDBJ databases">
        <title>Helianthus annuus Genome sequencing and assembly Release 2.</title>
        <authorList>
            <person name="Gouzy J."/>
            <person name="Langlade N."/>
            <person name="Munos S."/>
        </authorList>
    </citation>
    <scope>NUCLEOTIDE SEQUENCE</scope>
    <source>
        <tissue evidence="3">Leaves</tissue>
    </source>
</reference>
<dbReference type="InterPro" id="IPR014764">
    <property type="entry name" value="DCN-prot"/>
</dbReference>
<dbReference type="Proteomes" id="UP000215914">
    <property type="component" value="Chromosome 13"/>
</dbReference>
<evidence type="ECO:0000313" key="4">
    <source>
        <dbReference type="EMBL" id="OTG01231.1"/>
    </source>
</evidence>
<protein>
    <recommendedName>
        <fullName evidence="1">Defective in cullin neddylation protein</fullName>
    </recommendedName>
</protein>
<dbReference type="GO" id="GO:0031624">
    <property type="term" value="F:ubiquitin conjugating enzyme binding"/>
    <property type="evidence" value="ECO:0000318"/>
    <property type="project" value="GO_Central"/>
</dbReference>
<reference evidence="3 5" key="1">
    <citation type="journal article" date="2017" name="Nature">
        <title>The sunflower genome provides insights into oil metabolism, flowering and Asterid evolution.</title>
        <authorList>
            <person name="Badouin H."/>
            <person name="Gouzy J."/>
            <person name="Grassa C.J."/>
            <person name="Murat F."/>
            <person name="Staton S.E."/>
            <person name="Cottret L."/>
            <person name="Lelandais-Briere C."/>
            <person name="Owens G.L."/>
            <person name="Carrere S."/>
            <person name="Mayjonade B."/>
            <person name="Legrand L."/>
            <person name="Gill N."/>
            <person name="Kane N.C."/>
            <person name="Bowers J.E."/>
            <person name="Hubner S."/>
            <person name="Bellec A."/>
            <person name="Berard A."/>
            <person name="Berges H."/>
            <person name="Blanchet N."/>
            <person name="Boniface M.C."/>
            <person name="Brunel D."/>
            <person name="Catrice O."/>
            <person name="Chaidir N."/>
            <person name="Claudel C."/>
            <person name="Donnadieu C."/>
            <person name="Faraut T."/>
            <person name="Fievet G."/>
            <person name="Helmstetter N."/>
            <person name="King M."/>
            <person name="Knapp S.J."/>
            <person name="Lai Z."/>
            <person name="Le Paslier M.C."/>
            <person name="Lippi Y."/>
            <person name="Lorenzon L."/>
            <person name="Mandel J.R."/>
            <person name="Marage G."/>
            <person name="Marchand G."/>
            <person name="Marquand E."/>
            <person name="Bret-Mestries E."/>
            <person name="Morien E."/>
            <person name="Nambeesan S."/>
            <person name="Nguyen T."/>
            <person name="Pegot-Espagnet P."/>
            <person name="Pouilly N."/>
            <person name="Raftis F."/>
            <person name="Sallet E."/>
            <person name="Schiex T."/>
            <person name="Thomas J."/>
            <person name="Vandecasteele C."/>
            <person name="Vares D."/>
            <person name="Vear F."/>
            <person name="Vautrin S."/>
            <person name="Crespi M."/>
            <person name="Mangin B."/>
            <person name="Burke J.M."/>
            <person name="Salse J."/>
            <person name="Munos S."/>
            <person name="Vincourt P."/>
            <person name="Rieseberg L.H."/>
            <person name="Langlade N.B."/>
        </authorList>
    </citation>
    <scope>NUCLEOTIDE SEQUENCE [LARGE SCALE GENOMIC DNA]</scope>
    <source>
        <strain evidence="5">cv. SF193</strain>
        <tissue evidence="3">Leaves</tissue>
    </source>
</reference>
<dbReference type="FunCoup" id="A0A251SUL1">
    <property type="interactions" value="2804"/>
</dbReference>
<dbReference type="EMBL" id="MNCJ02000332">
    <property type="protein sequence ID" value="KAF5754989.1"/>
    <property type="molecule type" value="Genomic_DNA"/>
</dbReference>
<dbReference type="InterPro" id="IPR042460">
    <property type="entry name" value="DCN1-like_PONY"/>
</dbReference>
<dbReference type="PANTHER" id="PTHR12281">
    <property type="entry name" value="RP42 RELATED"/>
    <property type="match status" value="1"/>
</dbReference>
<reference evidence="4" key="2">
    <citation type="submission" date="2017-02" db="EMBL/GenBank/DDBJ databases">
        <title>Sunflower complete genome.</title>
        <authorList>
            <person name="Langlade N."/>
            <person name="Munos S."/>
        </authorList>
    </citation>
    <scope>NUCLEOTIDE SEQUENCE [LARGE SCALE GENOMIC DNA]</scope>
    <source>
        <tissue evidence="4">Leaves</tissue>
    </source>
</reference>
<dbReference type="GO" id="GO:0097602">
    <property type="term" value="F:cullin family protein binding"/>
    <property type="evidence" value="ECO:0000318"/>
    <property type="project" value="GO_Central"/>
</dbReference>